<gene>
    <name evidence="1" type="ORF">MPPM_3157</name>
</gene>
<dbReference type="Proteomes" id="UP000218288">
    <property type="component" value="Chromosome"/>
</dbReference>
<reference evidence="1 2" key="1">
    <citation type="journal article" date="2016" name="Genome Announc.">
        <title>Complete Genome Sequence of Methylobacterium populi P-1M, Isolated from Pink-Pigmented Household Biofilm.</title>
        <authorList>
            <person name="Morohoshi T."/>
            <person name="Ikeda T."/>
        </authorList>
    </citation>
    <scope>NUCLEOTIDE SEQUENCE [LARGE SCALE GENOMIC DNA]</scope>
    <source>
        <strain evidence="1 2">P-1M</strain>
    </source>
</reference>
<evidence type="ECO:0000313" key="2">
    <source>
        <dbReference type="Proteomes" id="UP000218288"/>
    </source>
</evidence>
<accession>A0A161JMH4</accession>
<proteinExistence type="predicted"/>
<protein>
    <submittedName>
        <fullName evidence="1">Plasmid stabilization system protein</fullName>
    </submittedName>
</protein>
<evidence type="ECO:0000313" key="1">
    <source>
        <dbReference type="EMBL" id="BAU91762.1"/>
    </source>
</evidence>
<sequence length="42" mass="4874">MPFERAAVIAYRVEADRVRIVNVFYGGRDFEALYRGHSPDDD</sequence>
<organism evidence="1 2">
    <name type="scientific">Methylorubrum populi</name>
    <dbReference type="NCBI Taxonomy" id="223967"/>
    <lineage>
        <taxon>Bacteria</taxon>
        <taxon>Pseudomonadati</taxon>
        <taxon>Pseudomonadota</taxon>
        <taxon>Alphaproteobacteria</taxon>
        <taxon>Hyphomicrobiales</taxon>
        <taxon>Methylobacteriaceae</taxon>
        <taxon>Methylorubrum</taxon>
    </lineage>
</organism>
<name>A0A161JMH4_9HYPH</name>
<dbReference type="AlphaFoldDB" id="A0A161JMH4"/>
<dbReference type="EMBL" id="AP014809">
    <property type="protein sequence ID" value="BAU91762.1"/>
    <property type="molecule type" value="Genomic_DNA"/>
</dbReference>